<sequence length="471" mass="54303">MEAVIKCFKASCDSKALYFEEEDDVYVCETHLSKGDENATRIVFREDVDENVRILDQSLNVFSIFTREAANKDFYEEANAFYNNLIEETKEIKSNFPEHCAYGIQKELQGIQTRVDEIKEIMEINPIFIQFLNRWFWDCMKKYQFCAPPANQSSPRGQKFVCLKKEERKLENNEPPLLPLDPTPSGGALTSFNRNKLGENKKKKSSHKRSPPNSTSAPSKGKYIARYEKKSKKRSHKREHRETSILNFGATYTGEWIGSQRDGYGVQVWRNGAKYEGTWLDDKAYGFGTLYHDDGDVYEGEWKDDKAWGEGKYTHSNGATYEGKWKDDKQHGHGEENWPDGARYKGKYCGGKKEGKGKLFFADGSIFKGEFANNEINGEGKYEWVDGKCYKGSWVDNKMNGKGKLTWRDGKCYEGEFKEDKRHGKGKFTWADGRVFDGEWLNGKQHGKGIFIMNGTTREGEWVDGCRVRWL</sequence>
<evidence type="ECO:0008006" key="5">
    <source>
        <dbReference type="Google" id="ProtNLM"/>
    </source>
</evidence>
<evidence type="ECO:0000313" key="4">
    <source>
        <dbReference type="Proteomes" id="UP001295684"/>
    </source>
</evidence>
<evidence type="ECO:0000313" key="3">
    <source>
        <dbReference type="EMBL" id="CAI2360396.1"/>
    </source>
</evidence>
<proteinExistence type="predicted"/>
<reference evidence="3" key="1">
    <citation type="submission" date="2023-07" db="EMBL/GenBank/DDBJ databases">
        <authorList>
            <consortium name="AG Swart"/>
            <person name="Singh M."/>
            <person name="Singh A."/>
            <person name="Seah K."/>
            <person name="Emmerich C."/>
        </authorList>
    </citation>
    <scope>NUCLEOTIDE SEQUENCE</scope>
    <source>
        <strain evidence="3">DP1</strain>
    </source>
</reference>
<comment type="caution">
    <text evidence="3">The sequence shown here is derived from an EMBL/GenBank/DDBJ whole genome shotgun (WGS) entry which is preliminary data.</text>
</comment>
<dbReference type="GO" id="GO:0005829">
    <property type="term" value="C:cytosol"/>
    <property type="evidence" value="ECO:0007669"/>
    <property type="project" value="TreeGrafter"/>
</dbReference>
<name>A0AAD1U1N3_EUPCR</name>
<dbReference type="InterPro" id="IPR003409">
    <property type="entry name" value="MORN"/>
</dbReference>
<evidence type="ECO:0000256" key="1">
    <source>
        <dbReference type="ARBA" id="ARBA00022737"/>
    </source>
</evidence>
<feature type="region of interest" description="Disordered" evidence="2">
    <location>
        <begin position="172"/>
        <end position="242"/>
    </location>
</feature>
<organism evidence="3 4">
    <name type="scientific">Euplotes crassus</name>
    <dbReference type="NCBI Taxonomy" id="5936"/>
    <lineage>
        <taxon>Eukaryota</taxon>
        <taxon>Sar</taxon>
        <taxon>Alveolata</taxon>
        <taxon>Ciliophora</taxon>
        <taxon>Intramacronucleata</taxon>
        <taxon>Spirotrichea</taxon>
        <taxon>Hypotrichia</taxon>
        <taxon>Euplotida</taxon>
        <taxon>Euplotidae</taxon>
        <taxon>Moneuplotes</taxon>
    </lineage>
</organism>
<dbReference type="Proteomes" id="UP001295684">
    <property type="component" value="Unassembled WGS sequence"/>
</dbReference>
<evidence type="ECO:0000256" key="2">
    <source>
        <dbReference type="SAM" id="MobiDB-lite"/>
    </source>
</evidence>
<protein>
    <recommendedName>
        <fullName evidence="5">MORN repeat protein</fullName>
    </recommendedName>
</protein>
<dbReference type="PANTHER" id="PTHR43215:SF14">
    <property type="entry name" value="RADIAL SPOKE HEAD 1 HOMOLOG"/>
    <property type="match status" value="1"/>
</dbReference>
<gene>
    <name evidence="3" type="ORF">ECRASSUSDP1_LOCUS1698</name>
</gene>
<feature type="compositionally biased region" description="Basic residues" evidence="2">
    <location>
        <begin position="201"/>
        <end position="210"/>
    </location>
</feature>
<dbReference type="PANTHER" id="PTHR43215">
    <property type="entry name" value="RADIAL SPOKE HEAD 1 HOMOLOG"/>
    <property type="match status" value="1"/>
</dbReference>
<dbReference type="AlphaFoldDB" id="A0AAD1U1N3"/>
<dbReference type="Pfam" id="PF02493">
    <property type="entry name" value="MORN"/>
    <property type="match status" value="9"/>
</dbReference>
<dbReference type="SUPFAM" id="SSF82185">
    <property type="entry name" value="Histone H3 K4-specific methyltransferase SET7/9 N-terminal domain"/>
    <property type="match status" value="2"/>
</dbReference>
<dbReference type="SMART" id="SM00698">
    <property type="entry name" value="MORN"/>
    <property type="match status" value="9"/>
</dbReference>
<dbReference type="EMBL" id="CAMPGE010001602">
    <property type="protein sequence ID" value="CAI2360396.1"/>
    <property type="molecule type" value="Genomic_DNA"/>
</dbReference>
<feature type="compositionally biased region" description="Basic residues" evidence="2">
    <location>
        <begin position="229"/>
        <end position="239"/>
    </location>
</feature>
<keyword evidence="4" id="KW-1185">Reference proteome</keyword>
<dbReference type="Gene3D" id="2.20.110.10">
    <property type="entry name" value="Histone H3 K4-specific methyltransferase SET7/9 N-terminal domain"/>
    <property type="match status" value="4"/>
</dbReference>
<accession>A0AAD1U1N3</accession>
<keyword evidence="1" id="KW-0677">Repeat</keyword>